<dbReference type="PROSITE" id="PS50862">
    <property type="entry name" value="AA_TRNA_LIGASE_II"/>
    <property type="match status" value="1"/>
</dbReference>
<reference evidence="15 16" key="1">
    <citation type="submission" date="2017-04" db="EMBL/GenBank/DDBJ databases">
        <authorList>
            <person name="Varghese N."/>
            <person name="Submissions S."/>
        </authorList>
    </citation>
    <scope>NUCLEOTIDE SEQUENCE [LARGE SCALE GENOMIC DNA]</scope>
    <source>
        <strain evidence="15 16">VKM Ac-1784</strain>
    </source>
</reference>
<evidence type="ECO:0000256" key="2">
    <source>
        <dbReference type="ARBA" id="ARBA00022490"/>
    </source>
</evidence>
<keyword evidence="6 13" id="KW-0547">Nucleotide-binding</keyword>
<dbReference type="InterPro" id="IPR047246">
    <property type="entry name" value="ThrRS_anticodon"/>
</dbReference>
<proteinExistence type="inferred from homology"/>
<keyword evidence="16" id="KW-1185">Reference proteome</keyword>
<dbReference type="EMBL" id="FXWJ01000002">
    <property type="protein sequence ID" value="SMQ66806.1"/>
    <property type="molecule type" value="Genomic_DNA"/>
</dbReference>
<comment type="catalytic activity">
    <reaction evidence="12 13">
        <text>tRNA(Thr) + L-threonine + ATP = L-threonyl-tRNA(Thr) + AMP + diphosphate + H(+)</text>
        <dbReference type="Rhea" id="RHEA:24624"/>
        <dbReference type="Rhea" id="RHEA-COMP:9670"/>
        <dbReference type="Rhea" id="RHEA-COMP:9704"/>
        <dbReference type="ChEBI" id="CHEBI:15378"/>
        <dbReference type="ChEBI" id="CHEBI:30616"/>
        <dbReference type="ChEBI" id="CHEBI:33019"/>
        <dbReference type="ChEBI" id="CHEBI:57926"/>
        <dbReference type="ChEBI" id="CHEBI:78442"/>
        <dbReference type="ChEBI" id="CHEBI:78534"/>
        <dbReference type="ChEBI" id="CHEBI:456215"/>
        <dbReference type="EC" id="6.1.1.3"/>
    </reaction>
</comment>
<evidence type="ECO:0000256" key="7">
    <source>
        <dbReference type="ARBA" id="ARBA00022833"/>
    </source>
</evidence>
<dbReference type="CDD" id="cd00771">
    <property type="entry name" value="ThrRS_core"/>
    <property type="match status" value="1"/>
</dbReference>
<evidence type="ECO:0000256" key="12">
    <source>
        <dbReference type="ARBA" id="ARBA00049515"/>
    </source>
</evidence>
<keyword evidence="2 13" id="KW-0963">Cytoplasm</keyword>
<comment type="caution">
    <text evidence="13">Lacks conserved residue(s) required for the propagation of feature annotation.</text>
</comment>
<evidence type="ECO:0000259" key="14">
    <source>
        <dbReference type="PROSITE" id="PS50862"/>
    </source>
</evidence>
<keyword evidence="7 13" id="KW-0862">Zinc</keyword>
<sequence>MSDGFALFTDRSVVAMRVNGELKDLAATVTETDTVEPVHLDSPDGLNILRHSAAHVLAQAVQQVDPHATLGIGPPVTDGFYYDFDVAAPFTPEALKVLQKTMDRIIRQGQRFVRRVVTEDEARAELAGEPYKLELIGLKGGSAADDENVEVGGAELTIYDNVDPKTGETVWKDLCRGPHLPNTRMIGNGWALTRLAAAYWRGSEKNPQLQRIYGTAWPTKDELRAYQTRIEEAAKRDHRKLGAELDLFSFPEEIGSGLAVFHPKGGIIRNEIENYMRERLLASGYELVNTPHITKGHLFEVSQHLAWYKDGMFPAMHLDQEVDADGHVTRQGQDYYLKPMNCPMHNLIYRARGRSYRELPLRLAEFGTVYRYEKSGTLSGLTRVRGLTQDDAHIYVTDDQVKDEVGRQLQFVLETLRGYGLDDFYLELSTKDPDKYVGTDEVWDEATETLRQVAVESGLELVLDPAGAAFYGPKISVQARDAIGRTWQLSTVQLDFNLPELFELEYTAADGTRKRPAMIHRALLGSIERFFAILLEHYAGAFPVWLAPVQVVGIPVSEQYEEFLGGVIAELRSSGVRAELDASDDRMQKKIRNHTKAKTPLQLIVGEEDQANGAVSFRFRDGTQENGVPVADAVRRIRAAIAAKLQVNTAADLPA</sequence>
<evidence type="ECO:0000256" key="13">
    <source>
        <dbReference type="HAMAP-Rule" id="MF_00184"/>
    </source>
</evidence>
<dbReference type="InterPro" id="IPR045864">
    <property type="entry name" value="aa-tRNA-synth_II/BPL/LPL"/>
</dbReference>
<dbReference type="PRINTS" id="PR01047">
    <property type="entry name" value="TRNASYNTHTHR"/>
</dbReference>
<evidence type="ECO:0000256" key="5">
    <source>
        <dbReference type="ARBA" id="ARBA00022723"/>
    </source>
</evidence>
<evidence type="ECO:0000256" key="8">
    <source>
        <dbReference type="ARBA" id="ARBA00022840"/>
    </source>
</evidence>
<dbReference type="EC" id="6.1.1.3" evidence="13"/>
<dbReference type="InterPro" id="IPR033728">
    <property type="entry name" value="ThrRS_core"/>
</dbReference>
<feature type="binding site" evidence="13">
    <location>
        <position position="393"/>
    </location>
    <ligand>
        <name>Zn(2+)</name>
        <dbReference type="ChEBI" id="CHEBI:29105"/>
        <note>catalytic</note>
    </ligand>
</feature>
<evidence type="ECO:0000256" key="1">
    <source>
        <dbReference type="ARBA" id="ARBA00008226"/>
    </source>
</evidence>
<keyword evidence="5 13" id="KW-0479">Metal-binding</keyword>
<evidence type="ECO:0000313" key="15">
    <source>
        <dbReference type="EMBL" id="SMQ66806.1"/>
    </source>
</evidence>
<feature type="domain" description="Aminoacyl-transfer RNA synthetases class-II family profile" evidence="14">
    <location>
        <begin position="252"/>
        <end position="543"/>
    </location>
</feature>
<dbReference type="InterPro" id="IPR012947">
    <property type="entry name" value="tRNA_SAD"/>
</dbReference>
<feature type="binding site" evidence="13">
    <location>
        <position position="342"/>
    </location>
    <ligand>
        <name>Zn(2+)</name>
        <dbReference type="ChEBI" id="CHEBI:29105"/>
        <note>catalytic</note>
    </ligand>
</feature>
<dbReference type="Gene3D" id="3.30.930.10">
    <property type="entry name" value="Bira Bifunctional Protein, Domain 2"/>
    <property type="match status" value="1"/>
</dbReference>
<keyword evidence="9 13" id="KW-0694">RNA-binding</keyword>
<evidence type="ECO:0000256" key="3">
    <source>
        <dbReference type="ARBA" id="ARBA00022555"/>
    </source>
</evidence>
<comment type="subcellular location">
    <subcellularLocation>
        <location evidence="13">Cytoplasm</location>
    </subcellularLocation>
</comment>
<keyword evidence="11 13" id="KW-0030">Aminoacyl-tRNA synthetase</keyword>
<dbReference type="Proteomes" id="UP000194464">
    <property type="component" value="Unassembled WGS sequence"/>
</dbReference>
<dbReference type="Pfam" id="PF00587">
    <property type="entry name" value="tRNA-synt_2b"/>
    <property type="match status" value="1"/>
</dbReference>
<keyword evidence="4 13" id="KW-0436">Ligase</keyword>
<accession>A0ABY1RB11</accession>
<dbReference type="HAMAP" id="MF_00184">
    <property type="entry name" value="Thr_tRNA_synth"/>
    <property type="match status" value="1"/>
</dbReference>
<dbReference type="PANTHER" id="PTHR11451:SF44">
    <property type="entry name" value="THREONINE--TRNA LIGASE, CHLOROPLASTIC_MITOCHONDRIAL 2"/>
    <property type="match status" value="1"/>
</dbReference>
<comment type="subunit">
    <text evidence="13">Homodimer.</text>
</comment>
<comment type="similarity">
    <text evidence="1 13">Belongs to the class-II aminoacyl-tRNA synthetase family.</text>
</comment>
<comment type="cofactor">
    <cofactor evidence="13">
        <name>Zn(2+)</name>
        <dbReference type="ChEBI" id="CHEBI:29105"/>
    </cofactor>
    <text evidence="13">Binds 1 zinc ion per subunit.</text>
</comment>
<keyword evidence="10 13" id="KW-0648">Protein biosynthesis</keyword>
<dbReference type="InterPro" id="IPR006195">
    <property type="entry name" value="aa-tRNA-synth_II"/>
</dbReference>
<dbReference type="SMART" id="SM00863">
    <property type="entry name" value="tRNA_SAD"/>
    <property type="match status" value="1"/>
</dbReference>
<dbReference type="PANTHER" id="PTHR11451">
    <property type="entry name" value="THREONINE-TRNA LIGASE"/>
    <property type="match status" value="1"/>
</dbReference>
<dbReference type="InterPro" id="IPR004154">
    <property type="entry name" value="Anticodon-bd"/>
</dbReference>
<dbReference type="Gene3D" id="3.40.50.800">
    <property type="entry name" value="Anticodon-binding domain"/>
    <property type="match status" value="1"/>
</dbReference>
<comment type="caution">
    <text evidence="15">The sequence shown here is derived from an EMBL/GenBank/DDBJ whole genome shotgun (WGS) entry which is preliminary data.</text>
</comment>
<evidence type="ECO:0000313" key="16">
    <source>
        <dbReference type="Proteomes" id="UP000194464"/>
    </source>
</evidence>
<gene>
    <name evidence="13" type="primary">thrS</name>
    <name evidence="15" type="ORF">SAMN06295909_1219</name>
</gene>
<dbReference type="Pfam" id="PF07973">
    <property type="entry name" value="tRNA_SAD"/>
    <property type="match status" value="1"/>
</dbReference>
<dbReference type="SUPFAM" id="SSF55186">
    <property type="entry name" value="ThrRS/AlaRS common domain"/>
    <property type="match status" value="1"/>
</dbReference>
<dbReference type="CDD" id="cd00860">
    <property type="entry name" value="ThrRS_anticodon"/>
    <property type="match status" value="1"/>
</dbReference>
<dbReference type="Gene3D" id="3.30.980.10">
    <property type="entry name" value="Threonyl-trna Synthetase, Chain A, domain 2"/>
    <property type="match status" value="1"/>
</dbReference>
<dbReference type="NCBIfam" id="TIGR00418">
    <property type="entry name" value="thrS"/>
    <property type="match status" value="1"/>
</dbReference>
<evidence type="ECO:0000256" key="9">
    <source>
        <dbReference type="ARBA" id="ARBA00022884"/>
    </source>
</evidence>
<dbReference type="Gene3D" id="3.30.54.20">
    <property type="match status" value="1"/>
</dbReference>
<evidence type="ECO:0000256" key="6">
    <source>
        <dbReference type="ARBA" id="ARBA00022741"/>
    </source>
</evidence>
<dbReference type="SUPFAM" id="SSF52954">
    <property type="entry name" value="Class II aaRS ABD-related"/>
    <property type="match status" value="1"/>
</dbReference>
<feature type="binding site" evidence="13">
    <location>
        <position position="520"/>
    </location>
    <ligand>
        <name>Zn(2+)</name>
        <dbReference type="ChEBI" id="CHEBI:29105"/>
        <note>catalytic</note>
    </ligand>
</feature>
<dbReference type="SUPFAM" id="SSF55681">
    <property type="entry name" value="Class II aaRS and biotin synthetases"/>
    <property type="match status" value="1"/>
</dbReference>
<organism evidence="15 16">
    <name type="scientific">Plantibacter elymi</name>
    <name type="common">nom. nud.</name>
    <dbReference type="NCBI Taxonomy" id="199708"/>
    <lineage>
        <taxon>Bacteria</taxon>
        <taxon>Bacillati</taxon>
        <taxon>Actinomycetota</taxon>
        <taxon>Actinomycetes</taxon>
        <taxon>Micrococcales</taxon>
        <taxon>Microbacteriaceae</taxon>
        <taxon>Plantibacter</taxon>
    </lineage>
</organism>
<evidence type="ECO:0000256" key="10">
    <source>
        <dbReference type="ARBA" id="ARBA00022917"/>
    </source>
</evidence>
<dbReference type="Pfam" id="PF03129">
    <property type="entry name" value="HGTP_anticodon"/>
    <property type="match status" value="1"/>
</dbReference>
<dbReference type="InterPro" id="IPR002314">
    <property type="entry name" value="aa-tRNA-synt_IIb"/>
</dbReference>
<name>A0ABY1RB11_9MICO</name>
<dbReference type="InterPro" id="IPR036621">
    <property type="entry name" value="Anticodon-bd_dom_sf"/>
</dbReference>
<dbReference type="InterPro" id="IPR018163">
    <property type="entry name" value="Thr/Ala-tRNA-synth_IIc_edit"/>
</dbReference>
<keyword evidence="8 13" id="KW-0067">ATP-binding</keyword>
<dbReference type="InterPro" id="IPR002320">
    <property type="entry name" value="Thr-tRNA-ligase_IIa"/>
</dbReference>
<evidence type="ECO:0000256" key="11">
    <source>
        <dbReference type="ARBA" id="ARBA00023146"/>
    </source>
</evidence>
<protein>
    <recommendedName>
        <fullName evidence="13">Threonine--tRNA ligase</fullName>
        <ecNumber evidence="13">6.1.1.3</ecNumber>
    </recommendedName>
    <alternativeName>
        <fullName evidence="13">Threonyl-tRNA synthetase</fullName>
        <shortName evidence="13">ThrRS</shortName>
    </alternativeName>
</protein>
<evidence type="ECO:0000256" key="4">
    <source>
        <dbReference type="ARBA" id="ARBA00022598"/>
    </source>
</evidence>
<keyword evidence="3 13" id="KW-0820">tRNA-binding</keyword>